<evidence type="ECO:0000259" key="1">
    <source>
        <dbReference type="PROSITE" id="PS51340"/>
    </source>
</evidence>
<gene>
    <name evidence="2" type="ORF">MXMO3_02832</name>
</gene>
<dbReference type="InterPro" id="IPR005163">
    <property type="entry name" value="Tri_helical_YiiM-like"/>
</dbReference>
<proteinExistence type="predicted"/>
<dbReference type="EMBL" id="CP021330">
    <property type="protein sequence ID" value="AVX05342.1"/>
    <property type="molecule type" value="Genomic_DNA"/>
</dbReference>
<dbReference type="Pfam" id="PF03473">
    <property type="entry name" value="MOSC"/>
    <property type="match status" value="1"/>
</dbReference>
<dbReference type="InterPro" id="IPR052353">
    <property type="entry name" value="Benzoxazolinone_Detox_Enz"/>
</dbReference>
<dbReference type="STRING" id="1122213.GCA_000423365_00467"/>
<dbReference type="GO" id="GO:0003824">
    <property type="term" value="F:catalytic activity"/>
    <property type="evidence" value="ECO:0007669"/>
    <property type="project" value="InterPro"/>
</dbReference>
<dbReference type="InterPro" id="IPR005302">
    <property type="entry name" value="MoCF_Sase_C"/>
</dbReference>
<feature type="domain" description="MOSC" evidence="1">
    <location>
        <begin position="30"/>
        <end position="167"/>
    </location>
</feature>
<name>A0A2R4MH43_9HYPH</name>
<dbReference type="GO" id="GO:0030151">
    <property type="term" value="F:molybdenum ion binding"/>
    <property type="evidence" value="ECO:0007669"/>
    <property type="project" value="InterPro"/>
</dbReference>
<keyword evidence="3" id="KW-1185">Reference proteome</keyword>
<dbReference type="PANTHER" id="PTHR30212:SF2">
    <property type="entry name" value="PROTEIN YIIM"/>
    <property type="match status" value="1"/>
</dbReference>
<dbReference type="AlphaFoldDB" id="A0A2R4MH43"/>
<dbReference type="SUPFAM" id="SSF50800">
    <property type="entry name" value="PK beta-barrel domain-like"/>
    <property type="match status" value="1"/>
</dbReference>
<evidence type="ECO:0000313" key="2">
    <source>
        <dbReference type="EMBL" id="AVX05342.1"/>
    </source>
</evidence>
<dbReference type="InterPro" id="IPR011037">
    <property type="entry name" value="Pyrv_Knase-like_insert_dom_sf"/>
</dbReference>
<dbReference type="KEGG" id="mmyr:MXMO3_02832"/>
<sequence length="240" mass="26596">MQTTSKISGLFVGKPQQRWAGKPPSAIAKQQVSVPLELLEDGFTIDEQADKKVHGGAEKAVHHYPAEHYEFWRDQGFDTPFEFTPGAFGENISSTGLTEELVCIGDIFELGTALVQINQGRQPCWKLNMHTGFKMMALELQNSGRTGWYYRVLRPGTVKMGDDIRLVERLHANWPLADVIAARFDKALSTETAAELAAIEAMAAGWRKYFAKKAGGAFVEDQTSRLVGPMGENPPQNERA</sequence>
<dbReference type="GO" id="GO:0030170">
    <property type="term" value="F:pyridoxal phosphate binding"/>
    <property type="evidence" value="ECO:0007669"/>
    <property type="project" value="InterPro"/>
</dbReference>
<dbReference type="Proteomes" id="UP000258927">
    <property type="component" value="Chromosome"/>
</dbReference>
<reference evidence="2 3" key="1">
    <citation type="submission" date="2017-05" db="EMBL/GenBank/DDBJ databases">
        <title>Genome Analysis of Maritalea myrionectae HL2708#5.</title>
        <authorList>
            <consortium name="Cotde Inc.-PKNU"/>
            <person name="Jang D."/>
            <person name="Oh H.-M."/>
        </authorList>
    </citation>
    <scope>NUCLEOTIDE SEQUENCE [LARGE SCALE GENOMIC DNA]</scope>
    <source>
        <strain evidence="2 3">HL2708#5</strain>
    </source>
</reference>
<organism evidence="2 3">
    <name type="scientific">Maritalea myrionectae</name>
    <dbReference type="NCBI Taxonomy" id="454601"/>
    <lineage>
        <taxon>Bacteria</taxon>
        <taxon>Pseudomonadati</taxon>
        <taxon>Pseudomonadota</taxon>
        <taxon>Alphaproteobacteria</taxon>
        <taxon>Hyphomicrobiales</taxon>
        <taxon>Devosiaceae</taxon>
        <taxon>Maritalea</taxon>
    </lineage>
</organism>
<dbReference type="Gene3D" id="2.40.33.20">
    <property type="entry name" value="PK beta-barrel domain-like"/>
    <property type="match status" value="1"/>
</dbReference>
<dbReference type="PANTHER" id="PTHR30212">
    <property type="entry name" value="PROTEIN YIIM"/>
    <property type="match status" value="1"/>
</dbReference>
<dbReference type="Pfam" id="PF03475">
    <property type="entry name" value="YiiM_3-alpha"/>
    <property type="match status" value="1"/>
</dbReference>
<evidence type="ECO:0000313" key="3">
    <source>
        <dbReference type="Proteomes" id="UP000258927"/>
    </source>
</evidence>
<protein>
    <submittedName>
        <fullName evidence="2">Protein YiiM</fullName>
    </submittedName>
</protein>
<dbReference type="RefSeq" id="WP_117396268.1">
    <property type="nucleotide sequence ID" value="NZ_CP021330.1"/>
</dbReference>
<accession>A0A2R4MH43</accession>
<dbReference type="PROSITE" id="PS51340">
    <property type="entry name" value="MOSC"/>
    <property type="match status" value="1"/>
</dbReference>